<evidence type="ECO:0000256" key="1">
    <source>
        <dbReference type="ARBA" id="ARBA00000654"/>
    </source>
</evidence>
<accession>A0ABY7RRN0</accession>
<evidence type="ECO:0000313" key="9">
    <source>
        <dbReference type="Proteomes" id="UP001317488"/>
    </source>
</evidence>
<dbReference type="PANTHER" id="PTHR30246">
    <property type="entry name" value="2-KETO-3-DEOXY-6-PHOSPHOGLUCONATE ALDOLASE"/>
    <property type="match status" value="1"/>
</dbReference>
<dbReference type="CDD" id="cd00452">
    <property type="entry name" value="KDPG_aldolase"/>
    <property type="match status" value="1"/>
</dbReference>
<dbReference type="NCBIfam" id="TIGR01182">
    <property type="entry name" value="eda"/>
    <property type="match status" value="1"/>
</dbReference>
<protein>
    <recommendedName>
        <fullName evidence="5">2-dehydro-3-deoxy-phosphogluconate aldolase</fullName>
        <ecNumber evidence="5">4.1.2.14</ecNumber>
    </recommendedName>
</protein>
<proteinExistence type="inferred from homology"/>
<evidence type="ECO:0000256" key="6">
    <source>
        <dbReference type="ARBA" id="ARBA00023239"/>
    </source>
</evidence>
<dbReference type="InterPro" id="IPR031337">
    <property type="entry name" value="KDPG/KHG_AS_1"/>
</dbReference>
<evidence type="ECO:0000256" key="2">
    <source>
        <dbReference type="ARBA" id="ARBA00004736"/>
    </source>
</evidence>
<keyword evidence="6 8" id="KW-0456">Lyase</keyword>
<evidence type="ECO:0000256" key="5">
    <source>
        <dbReference type="ARBA" id="ARBA00013063"/>
    </source>
</evidence>
<dbReference type="InterPro" id="IPR013785">
    <property type="entry name" value="Aldolase_TIM"/>
</dbReference>
<comment type="similarity">
    <text evidence="3">Belongs to the KHG/KDPG aldolase family.</text>
</comment>
<comment type="pathway">
    <text evidence="2">Carbohydrate acid metabolism; 2-dehydro-3-deoxy-D-gluconate degradation; D-glyceraldehyde 3-phosphate and pyruvate from 2-dehydro-3-deoxy-D-gluconate: step 2/2.</text>
</comment>
<dbReference type="Pfam" id="PF01081">
    <property type="entry name" value="Aldolase"/>
    <property type="match status" value="1"/>
</dbReference>
<dbReference type="GO" id="GO:0008700">
    <property type="term" value="F:(R,S)-4-hydroxy-2-oxoglutarate aldolase activity"/>
    <property type="evidence" value="ECO:0007669"/>
    <property type="project" value="UniProtKB-EC"/>
</dbReference>
<dbReference type="InterPro" id="IPR000887">
    <property type="entry name" value="Aldlse_KDPG_KHG"/>
</dbReference>
<sequence length="208" mass="22778">MEHLMDVLSKSRLLPILTIQKREEVENLSKLADVLAKEGLPILEITLRTPFGLEALDYLRDRGLYVGAGTIRTLEHAKEAVARGASFLVSPAYSNDIALFAREHNIPYLPGVLTPQEVELALSRGLSILKFFPAEPFQGSKVLAMYAEVMPEARFLPTGGINEKNLAAYCSLPNVIACGGSWLLKGSYETICQNIRKAKAIVNSLAHG</sequence>
<evidence type="ECO:0000256" key="3">
    <source>
        <dbReference type="ARBA" id="ARBA00006906"/>
    </source>
</evidence>
<dbReference type="PANTHER" id="PTHR30246:SF1">
    <property type="entry name" value="2-DEHYDRO-3-DEOXY-6-PHOSPHOGALACTONATE ALDOLASE-RELATED"/>
    <property type="match status" value="1"/>
</dbReference>
<keyword evidence="7" id="KW-0119">Carbohydrate metabolism</keyword>
<evidence type="ECO:0000313" key="8">
    <source>
        <dbReference type="EMBL" id="WCM40344.1"/>
    </source>
</evidence>
<dbReference type="Proteomes" id="UP001317488">
    <property type="component" value="Chromosome"/>
</dbReference>
<reference evidence="8 9" key="1">
    <citation type="submission" date="2019-12" db="EMBL/GenBank/DDBJ databases">
        <authorList>
            <person name="An T."/>
        </authorList>
    </citation>
    <scope>NUCLEOTIDE SEQUENCE [LARGE SCALE GENOMIC DNA]</scope>
    <source>
        <strain evidence="8 9">JCM 19900</strain>
    </source>
</reference>
<dbReference type="EC" id="4.1.2.14" evidence="5"/>
<organism evidence="8 9">
    <name type="scientific">Thermus antranikianii</name>
    <dbReference type="NCBI Taxonomy" id="88190"/>
    <lineage>
        <taxon>Bacteria</taxon>
        <taxon>Thermotogati</taxon>
        <taxon>Deinococcota</taxon>
        <taxon>Deinococci</taxon>
        <taxon>Thermales</taxon>
        <taxon>Thermaceae</taxon>
        <taxon>Thermus</taxon>
    </lineage>
</organism>
<keyword evidence="9" id="KW-1185">Reference proteome</keyword>
<dbReference type="PROSITE" id="PS00159">
    <property type="entry name" value="ALDOLASE_KDPG_KHG_1"/>
    <property type="match status" value="1"/>
</dbReference>
<name>A0ABY7RRN0_9DEIN</name>
<dbReference type="GO" id="GO:0008675">
    <property type="term" value="F:2-dehydro-3-deoxy-phosphogluconate aldolase activity"/>
    <property type="evidence" value="ECO:0007669"/>
    <property type="project" value="UniProtKB-EC"/>
</dbReference>
<dbReference type="Gene3D" id="3.20.20.70">
    <property type="entry name" value="Aldolase class I"/>
    <property type="match status" value="1"/>
</dbReference>
<comment type="subunit">
    <text evidence="4">Homotrimer.</text>
</comment>
<gene>
    <name evidence="8" type="primary">eda</name>
    <name evidence="8" type="ORF">GO600_09780</name>
</gene>
<dbReference type="SUPFAM" id="SSF51569">
    <property type="entry name" value="Aldolase"/>
    <property type="match status" value="1"/>
</dbReference>
<evidence type="ECO:0000256" key="7">
    <source>
        <dbReference type="ARBA" id="ARBA00023277"/>
    </source>
</evidence>
<dbReference type="EMBL" id="CP046617">
    <property type="protein sequence ID" value="WCM40344.1"/>
    <property type="molecule type" value="Genomic_DNA"/>
</dbReference>
<dbReference type="RefSeq" id="WP_028494056.1">
    <property type="nucleotide sequence ID" value="NZ_CP046617.1"/>
</dbReference>
<comment type="catalytic activity">
    <reaction evidence="1">
        <text>2-dehydro-3-deoxy-6-phospho-D-gluconate = D-glyceraldehyde 3-phosphate + pyruvate</text>
        <dbReference type="Rhea" id="RHEA:17089"/>
        <dbReference type="ChEBI" id="CHEBI:15361"/>
        <dbReference type="ChEBI" id="CHEBI:57569"/>
        <dbReference type="ChEBI" id="CHEBI:59776"/>
        <dbReference type="EC" id="4.1.2.14"/>
    </reaction>
</comment>
<evidence type="ECO:0000256" key="4">
    <source>
        <dbReference type="ARBA" id="ARBA00011233"/>
    </source>
</evidence>